<dbReference type="Pfam" id="PF00291">
    <property type="entry name" value="PALP"/>
    <property type="match status" value="1"/>
</dbReference>
<dbReference type="Proteomes" id="UP001185792">
    <property type="component" value="Unassembled WGS sequence"/>
</dbReference>
<evidence type="ECO:0000256" key="1">
    <source>
        <dbReference type="ARBA" id="ARBA00001933"/>
    </source>
</evidence>
<accession>A0ABU4EZW4</accession>
<dbReference type="PANTHER" id="PTHR10314">
    <property type="entry name" value="CYSTATHIONINE BETA-SYNTHASE"/>
    <property type="match status" value="1"/>
</dbReference>
<comment type="caution">
    <text evidence="4">The sequence shown here is derived from an EMBL/GenBank/DDBJ whole genome shotgun (WGS) entry which is preliminary data.</text>
</comment>
<dbReference type="InterPro" id="IPR001926">
    <property type="entry name" value="TrpB-like_PALP"/>
</dbReference>
<organism evidence="4 5">
    <name type="scientific">Williamsia marianensis</name>
    <dbReference type="NCBI Taxonomy" id="85044"/>
    <lineage>
        <taxon>Bacteria</taxon>
        <taxon>Bacillati</taxon>
        <taxon>Actinomycetota</taxon>
        <taxon>Actinomycetes</taxon>
        <taxon>Mycobacteriales</taxon>
        <taxon>Nocardiaceae</taxon>
        <taxon>Williamsia</taxon>
    </lineage>
</organism>
<feature type="domain" description="Tryptophan synthase beta chain-like PALP" evidence="3">
    <location>
        <begin position="26"/>
        <end position="315"/>
    </location>
</feature>
<evidence type="ECO:0000313" key="5">
    <source>
        <dbReference type="Proteomes" id="UP001185792"/>
    </source>
</evidence>
<dbReference type="InterPro" id="IPR050214">
    <property type="entry name" value="Cys_Synth/Cystath_Beta-Synth"/>
</dbReference>
<dbReference type="InterPro" id="IPR036052">
    <property type="entry name" value="TrpB-like_PALP_sf"/>
</dbReference>
<evidence type="ECO:0000256" key="2">
    <source>
        <dbReference type="ARBA" id="ARBA00022898"/>
    </source>
</evidence>
<protein>
    <submittedName>
        <fullName evidence="4">PLP-dependent cysteine synthase family protein</fullName>
    </submittedName>
</protein>
<name>A0ABU4EZW4_WILMA</name>
<dbReference type="SUPFAM" id="SSF53686">
    <property type="entry name" value="Tryptophan synthase beta subunit-like PLP-dependent enzymes"/>
    <property type="match status" value="1"/>
</dbReference>
<evidence type="ECO:0000313" key="4">
    <source>
        <dbReference type="EMBL" id="MDV7136787.1"/>
    </source>
</evidence>
<dbReference type="EMBL" id="JAWLUM010000005">
    <property type="protein sequence ID" value="MDV7136787.1"/>
    <property type="molecule type" value="Genomic_DNA"/>
</dbReference>
<dbReference type="Gene3D" id="3.40.50.1100">
    <property type="match status" value="2"/>
</dbReference>
<evidence type="ECO:0000259" key="3">
    <source>
        <dbReference type="Pfam" id="PF00291"/>
    </source>
</evidence>
<gene>
    <name evidence="4" type="ORF">R4198_24090</name>
</gene>
<keyword evidence="5" id="KW-1185">Reference proteome</keyword>
<sequence>MVNPSRRWVINAIRELNAEATRSADTHLLRFPLPTDWEVDLYFKDESSHPTGSLKHRLARSLFLFGLVGGRIEASTTVVEASSGSTAVSEAYFARLLGLTFVAVIPISTSSRKIELIEAYGGKCVTVRNSTAVYKEAEQIARTTGGYYLDQFSNASLATDWRANNIASSIYEQLADECHPEPTWIVAGAGTGGTCSTIARYTRYWGYRTKMAVGDPEGSVYEKAWRTGRADLTASGSRIEGIGRPRVERSFLPHVIDHVQTVPDGASIAGMHIVHEHLGLAPGPSTGTNLIVALELVQKMRRDQTPGSIVTLMCDRGERYHDSYYNSSWLTSRGIDTAPHINRLREQLGTRSC</sequence>
<reference evidence="4 5" key="1">
    <citation type="submission" date="2023-10" db="EMBL/GenBank/DDBJ databases">
        <title>Development of a sustainable strategy for remediation of hydrocarbon-contaminated territories based on the waste exchange concept.</title>
        <authorList>
            <person name="Krivoruchko A."/>
        </authorList>
    </citation>
    <scope>NUCLEOTIDE SEQUENCE [LARGE SCALE GENOMIC DNA]</scope>
    <source>
        <strain evidence="4 5">IEGM 1236</strain>
    </source>
</reference>
<comment type="cofactor">
    <cofactor evidence="1">
        <name>pyridoxal 5'-phosphate</name>
        <dbReference type="ChEBI" id="CHEBI:597326"/>
    </cofactor>
</comment>
<proteinExistence type="predicted"/>
<keyword evidence="2" id="KW-0663">Pyridoxal phosphate</keyword>